<sequence length="340" mass="37231">MTRDANAPCSWTSGIAVVIPSYKVTRHILGVLAAIGPEVDAVYCVDDACPDNSGEFIERNATDPRVRVLRNPHNQGVGGAMITGYQQAIADGATVIVKIDGDGQMDPALLPAFVAPILAGEADYTKGNRFWDLAQIRQMPLARRIGNLGLSFMAKASTGYWDVFDPTNGYTAIHARVAAMLPFNSISKRYFFETDILFRLNTVRAVVIDVPMDARYGDETSGLKASKIFFEFLFKHARNLGKRVGYNYFLRDLSLASLELLAAVLLLGFGLGFGGWHWVRSVQAESATPVGTVMIATVAVVSGLQFLLAFFGYDIASVPRRPLSQLLARRPLIKRISHDE</sequence>
<dbReference type="InterPro" id="IPR029044">
    <property type="entry name" value="Nucleotide-diphossugar_trans"/>
</dbReference>
<dbReference type="OrthoDB" id="9808633at2"/>
<reference evidence="2 3" key="1">
    <citation type="submission" date="2015-11" db="EMBL/GenBank/DDBJ databases">
        <title>Genome sequences of Lysobacter enzymogenes strain C3 and Lysobacter antibioticus ATCC 29479.</title>
        <authorList>
            <person name="Kobayashi D.Y."/>
        </authorList>
    </citation>
    <scope>NUCLEOTIDE SEQUENCE [LARGE SCALE GENOMIC DNA]</scope>
    <source>
        <strain evidence="2 3">C3</strain>
    </source>
</reference>
<protein>
    <submittedName>
        <fullName evidence="2">Glycosyl transferase, group 2 family protein</fullName>
    </submittedName>
</protein>
<dbReference type="RefSeq" id="WP_057948893.1">
    <property type="nucleotide sequence ID" value="NZ_CP067396.1"/>
</dbReference>
<name>A0A0S2DLT1_LYSEN</name>
<keyword evidence="2" id="KW-0808">Transferase</keyword>
<accession>A0A0S2DLT1</accession>
<dbReference type="Gene3D" id="3.90.550.10">
    <property type="entry name" value="Spore Coat Polysaccharide Biosynthesis Protein SpsA, Chain A"/>
    <property type="match status" value="1"/>
</dbReference>
<dbReference type="GO" id="GO:0016740">
    <property type="term" value="F:transferase activity"/>
    <property type="evidence" value="ECO:0007669"/>
    <property type="project" value="UniProtKB-KW"/>
</dbReference>
<dbReference type="Proteomes" id="UP000061569">
    <property type="component" value="Chromosome"/>
</dbReference>
<dbReference type="Pfam" id="PF00535">
    <property type="entry name" value="Glycos_transf_2"/>
    <property type="match status" value="1"/>
</dbReference>
<dbReference type="InterPro" id="IPR001173">
    <property type="entry name" value="Glyco_trans_2-like"/>
</dbReference>
<dbReference type="InterPro" id="IPR050256">
    <property type="entry name" value="Glycosyltransferase_2"/>
</dbReference>
<dbReference type="STRING" id="69.GLE_4237"/>
<dbReference type="EMBL" id="CP013140">
    <property type="protein sequence ID" value="ALN59578.1"/>
    <property type="molecule type" value="Genomic_DNA"/>
</dbReference>
<dbReference type="PANTHER" id="PTHR48090:SF7">
    <property type="entry name" value="RFBJ PROTEIN"/>
    <property type="match status" value="1"/>
</dbReference>
<dbReference type="PATRIC" id="fig|69.6.peg.4178"/>
<dbReference type="CDD" id="cd04179">
    <property type="entry name" value="DPM_DPG-synthase_like"/>
    <property type="match status" value="1"/>
</dbReference>
<proteinExistence type="predicted"/>
<evidence type="ECO:0000259" key="1">
    <source>
        <dbReference type="Pfam" id="PF00535"/>
    </source>
</evidence>
<feature type="domain" description="Glycosyltransferase 2-like" evidence="1">
    <location>
        <begin position="17"/>
        <end position="176"/>
    </location>
</feature>
<dbReference type="AlphaFoldDB" id="A0A0S2DLT1"/>
<evidence type="ECO:0000313" key="3">
    <source>
        <dbReference type="Proteomes" id="UP000061569"/>
    </source>
</evidence>
<dbReference type="SUPFAM" id="SSF53448">
    <property type="entry name" value="Nucleotide-diphospho-sugar transferases"/>
    <property type="match status" value="1"/>
</dbReference>
<organism evidence="2 3">
    <name type="scientific">Lysobacter enzymogenes</name>
    <dbReference type="NCBI Taxonomy" id="69"/>
    <lineage>
        <taxon>Bacteria</taxon>
        <taxon>Pseudomonadati</taxon>
        <taxon>Pseudomonadota</taxon>
        <taxon>Gammaproteobacteria</taxon>
        <taxon>Lysobacterales</taxon>
        <taxon>Lysobacteraceae</taxon>
        <taxon>Lysobacter</taxon>
    </lineage>
</organism>
<gene>
    <name evidence="2" type="ORF">GLE_4237</name>
</gene>
<dbReference type="KEGG" id="lez:GLE_4237"/>
<evidence type="ECO:0000313" key="2">
    <source>
        <dbReference type="EMBL" id="ALN59578.1"/>
    </source>
</evidence>
<dbReference type="PANTHER" id="PTHR48090">
    <property type="entry name" value="UNDECAPRENYL-PHOSPHATE 4-DEOXY-4-FORMAMIDO-L-ARABINOSE TRANSFERASE-RELATED"/>
    <property type="match status" value="1"/>
</dbReference>